<keyword evidence="14" id="KW-1160">Virus entry into host cell</keyword>
<evidence type="ECO:0000256" key="12">
    <source>
        <dbReference type="ARBA" id="ARBA00022921"/>
    </source>
</evidence>
<dbReference type="Pfam" id="PF00718">
    <property type="entry name" value="Polyoma_coat"/>
    <property type="match status" value="1"/>
</dbReference>
<keyword evidence="4" id="KW-0167">Capsid protein</keyword>
<evidence type="ECO:0000256" key="13">
    <source>
        <dbReference type="ARBA" id="ARBA00023157"/>
    </source>
</evidence>
<keyword evidence="8" id="KW-1161">Viral attachment to host cell</keyword>
<keyword evidence="5" id="KW-1048">Host nucleus</keyword>
<comment type="subcellular location">
    <subcellularLocation>
        <location evidence="1">Host nucleus</location>
    </subcellularLocation>
    <subcellularLocation>
        <location evidence="2">Virion</location>
    </subcellularLocation>
</comment>
<dbReference type="GO" id="GO:0039620">
    <property type="term" value="C:T=7 icosahedral viral capsid"/>
    <property type="evidence" value="ECO:0007669"/>
    <property type="project" value="UniProtKB-KW"/>
</dbReference>
<evidence type="ECO:0000256" key="14">
    <source>
        <dbReference type="ARBA" id="ARBA00023296"/>
    </source>
</evidence>
<reference evidence="15" key="1">
    <citation type="journal article" date="2023" name="Virol. J.">
        <title>Identification and characterization of a polyomavirus in the thornback skate (Raja clavata).</title>
        <authorList>
            <person name="Abrantes J."/>
            <person name="Varsani A."/>
            <person name="Pereira P."/>
            <person name="Maia C."/>
            <person name="Farias I."/>
            <person name="Verissimo A."/>
            <person name="Neves F."/>
        </authorList>
    </citation>
    <scope>NUCLEOTIDE SEQUENCE</scope>
    <source>
        <strain evidence="15">Polyoma_Thornback</strain>
    </source>
</reference>
<keyword evidence="9" id="KW-1145">T=7 icosahedral capsid protein</keyword>
<evidence type="ECO:0000256" key="6">
    <source>
        <dbReference type="ARBA" id="ARBA00022581"/>
    </source>
</evidence>
<proteinExistence type="inferred from homology"/>
<dbReference type="Gene3D" id="2.60.175.10">
    <property type="entry name" value="Capsid protein VP1,Polyomavirus"/>
    <property type="match status" value="1"/>
</dbReference>
<evidence type="ECO:0000256" key="7">
    <source>
        <dbReference type="ARBA" id="ARBA00022595"/>
    </source>
</evidence>
<protein>
    <submittedName>
        <fullName evidence="15">VP1</fullName>
    </submittedName>
</protein>
<evidence type="ECO:0000256" key="4">
    <source>
        <dbReference type="ARBA" id="ARBA00022561"/>
    </source>
</evidence>
<dbReference type="InterPro" id="IPR000662">
    <property type="entry name" value="Capsid_VP1_Polyomavir"/>
</dbReference>
<evidence type="ECO:0000256" key="8">
    <source>
        <dbReference type="ARBA" id="ARBA00022804"/>
    </source>
</evidence>
<sequence>MASARKRKAQGSGTLLKGGVELLDLVVSPDEKTTLEVEFYINPATEQTSVAPLWLAGHVPLDTIGRQTTGDTFVLWECTHYTLFTYKCYGGRGFLSGASKGPSGQNVILSGKRALFQLQETGKECRKYDPKKALTPCSKNEEMKLHYDMFDPLRNENYFYRQRSMDSKDGPVISQESSSQVIVCLDEHGNGVMCPANKMFVTCLDYDSFSGAQSTDLTIQSQESSSQVIVCLDEHGNGVMCPANKMFVTCLDYDSFSGAQSTDLTIQSYPMLFKFYFRMRRVRTKLLLQELFLDRYKGENVENEDDGEVDVVLSLGGGDSGRIPELL</sequence>
<comment type="similarity">
    <text evidence="3">Belongs to the polyomaviruses coat protein VP1 family.</text>
</comment>
<keyword evidence="7" id="KW-1162">Viral penetration into host cytoplasm</keyword>
<evidence type="ECO:0000256" key="9">
    <source>
        <dbReference type="ARBA" id="ARBA00022828"/>
    </source>
</evidence>
<accession>A0AA51RGL8</accession>
<reference evidence="15" key="2">
    <citation type="submission" date="2023-06" db="EMBL/GenBank/DDBJ databases">
        <authorList>
            <person name="Abrantes J."/>
            <person name="Varsani A."/>
            <person name="Pereira P."/>
            <person name="Maia C."/>
            <person name="Freitas I."/>
            <person name="Verissimo A."/>
            <person name="Neves F."/>
        </authorList>
    </citation>
    <scope>NUCLEOTIDE SEQUENCE</scope>
    <source>
        <strain evidence="15">Polyoma_Thornback</strain>
    </source>
</reference>
<dbReference type="GO" id="GO:0019062">
    <property type="term" value="P:virion attachment to host cell"/>
    <property type="evidence" value="ECO:0007669"/>
    <property type="project" value="UniProtKB-KW"/>
</dbReference>
<keyword evidence="13" id="KW-1015">Disulfide bond</keyword>
<evidence type="ECO:0000256" key="3">
    <source>
        <dbReference type="ARBA" id="ARBA00006893"/>
    </source>
</evidence>
<dbReference type="InterPro" id="IPR036931">
    <property type="entry name" value="Polyomavir_VP1_sf"/>
</dbReference>
<keyword evidence="11" id="KW-1164">Virus endocytosis by host</keyword>
<name>A0AA51RGL8_9POLY</name>
<keyword evidence="10" id="KW-0946">Virion</keyword>
<dbReference type="SUPFAM" id="SSF88648">
    <property type="entry name" value="Group I dsDNA viruses"/>
    <property type="match status" value="2"/>
</dbReference>
<keyword evidence="12" id="KW-0426">Late protein</keyword>
<evidence type="ECO:0000256" key="1">
    <source>
        <dbReference type="ARBA" id="ARBA00004147"/>
    </source>
</evidence>
<keyword evidence="6" id="KW-0945">Host-virus interaction</keyword>
<organism evidence="15">
    <name type="scientific">Raja clavata polyomavirus 1</name>
    <dbReference type="NCBI Taxonomy" id="3072331"/>
    <lineage>
        <taxon>Viruses</taxon>
        <taxon>Monodnaviria</taxon>
        <taxon>Shotokuvirae</taxon>
        <taxon>Cossaviricota</taxon>
        <taxon>Papovaviricetes</taxon>
        <taxon>Sepolyvirales</taxon>
        <taxon>Polyomaviridae</taxon>
    </lineage>
</organism>
<evidence type="ECO:0000256" key="11">
    <source>
        <dbReference type="ARBA" id="ARBA00022890"/>
    </source>
</evidence>
<dbReference type="EMBL" id="OR159679">
    <property type="protein sequence ID" value="WMP40559.1"/>
    <property type="molecule type" value="Genomic_DNA"/>
</dbReference>
<dbReference type="GO" id="GO:0075509">
    <property type="term" value="P:endocytosis involved in viral entry into host cell"/>
    <property type="evidence" value="ECO:0007669"/>
    <property type="project" value="UniProtKB-KW"/>
</dbReference>
<evidence type="ECO:0000256" key="10">
    <source>
        <dbReference type="ARBA" id="ARBA00022844"/>
    </source>
</evidence>
<evidence type="ECO:0000313" key="15">
    <source>
        <dbReference type="EMBL" id="WMP40559.1"/>
    </source>
</evidence>
<evidence type="ECO:0000256" key="5">
    <source>
        <dbReference type="ARBA" id="ARBA00022562"/>
    </source>
</evidence>
<evidence type="ECO:0000256" key="2">
    <source>
        <dbReference type="ARBA" id="ARBA00004328"/>
    </source>
</evidence>
<dbReference type="GO" id="GO:0005198">
    <property type="term" value="F:structural molecule activity"/>
    <property type="evidence" value="ECO:0007669"/>
    <property type="project" value="InterPro"/>
</dbReference>
<dbReference type="InterPro" id="IPR011222">
    <property type="entry name" value="dsDNA_vir_gr_I_capsid"/>
</dbReference>
<dbReference type="GO" id="GO:0042025">
    <property type="term" value="C:host cell nucleus"/>
    <property type="evidence" value="ECO:0007669"/>
    <property type="project" value="UniProtKB-SubCell"/>
</dbReference>